<dbReference type="EMBL" id="RBIQ01000007">
    <property type="protein sequence ID" value="RKR14015.1"/>
    <property type="molecule type" value="Genomic_DNA"/>
</dbReference>
<sequence length="327" mass="37887">MKYIILFLFIISCSKSETINSNNEDELTNSKKIHWEISENDLIGKFDPFPEIDSLQFTSEPIYLNKISNKHRVALVNIEDQNLVFLFGDLGYFEVLNFNWNGKSYAVSHCPITNTTLVFKLELGNKLKASGFRYRENLVMYNSKKDSYFSQMQERRIAGQQYILGNSLPLLDTRWGTIKNIYSNIKVAQVLDEDLGLYQQTRGYNSEEVLDWEHMSIGINNDKIKNNIDIIPFKKISSKEKFSCKLKSTFIIGDKNKNIVRVFILNENQTLSIHSSGNYLIDGLDKYDWNGYCFEGPNIYKQLVIKKGYLGGTLSFQNMFEKTNIIK</sequence>
<dbReference type="AlphaFoldDB" id="A0A495EAV6"/>
<keyword evidence="2" id="KW-1185">Reference proteome</keyword>
<proteinExistence type="predicted"/>
<evidence type="ECO:0000313" key="2">
    <source>
        <dbReference type="Proteomes" id="UP000269412"/>
    </source>
</evidence>
<protein>
    <submittedName>
        <fullName evidence="1">Uncharacterized protein DUF3179</fullName>
    </submittedName>
</protein>
<dbReference type="Proteomes" id="UP000269412">
    <property type="component" value="Unassembled WGS sequence"/>
</dbReference>
<reference evidence="1 2" key="1">
    <citation type="submission" date="2018-10" db="EMBL/GenBank/DDBJ databases">
        <title>Genomic Encyclopedia of Archaeal and Bacterial Type Strains, Phase II (KMG-II): from individual species to whole genera.</title>
        <authorList>
            <person name="Goeker M."/>
        </authorList>
    </citation>
    <scope>NUCLEOTIDE SEQUENCE [LARGE SCALE GENOMIC DNA]</scope>
    <source>
        <strain evidence="1 2">DSM 25230</strain>
    </source>
</reference>
<gene>
    <name evidence="1" type="ORF">CLV91_0084</name>
</gene>
<organism evidence="1 2">
    <name type="scientific">Maribacter vaceletii</name>
    <dbReference type="NCBI Taxonomy" id="1206816"/>
    <lineage>
        <taxon>Bacteria</taxon>
        <taxon>Pseudomonadati</taxon>
        <taxon>Bacteroidota</taxon>
        <taxon>Flavobacteriia</taxon>
        <taxon>Flavobacteriales</taxon>
        <taxon>Flavobacteriaceae</taxon>
        <taxon>Maribacter</taxon>
    </lineage>
</organism>
<evidence type="ECO:0000313" key="1">
    <source>
        <dbReference type="EMBL" id="RKR14015.1"/>
    </source>
</evidence>
<accession>A0A495EAV6</accession>
<dbReference type="RefSeq" id="WP_170146679.1">
    <property type="nucleotide sequence ID" value="NZ_RBIQ01000007.1"/>
</dbReference>
<comment type="caution">
    <text evidence="1">The sequence shown here is derived from an EMBL/GenBank/DDBJ whole genome shotgun (WGS) entry which is preliminary data.</text>
</comment>
<dbReference type="InterPro" id="IPR021516">
    <property type="entry name" value="DUF3179"/>
</dbReference>
<name>A0A495EAV6_9FLAO</name>
<dbReference type="Pfam" id="PF11376">
    <property type="entry name" value="DUF3179"/>
    <property type="match status" value="1"/>
</dbReference>